<evidence type="ECO:0000256" key="5">
    <source>
        <dbReference type="ARBA" id="ARBA00022692"/>
    </source>
</evidence>
<dbReference type="InterPro" id="IPR019540">
    <property type="entry name" value="PtdIno-glycan_biosynth_class_S"/>
</dbReference>
<gene>
    <name evidence="11" type="ORF">AAG570_009012</name>
</gene>
<sequence>MAVFVSQFHELLGITHSGNLTPEAGMLKKRDGALLRSWELDLLYRMRTVEQITLASLTLQSLSKLLGEISNIVISEEVADCVTTAVQSVEEAVEQLKVGRIKEALLAARRAHATAETAFGNPSLLALLYFPDDQKYAVYIPLFLPIMIPVLMSLKNIYKWAVPSQAHLKSD</sequence>
<evidence type="ECO:0000313" key="11">
    <source>
        <dbReference type="EMBL" id="KAL1138950.1"/>
    </source>
</evidence>
<dbReference type="GO" id="GO:0005789">
    <property type="term" value="C:endoplasmic reticulum membrane"/>
    <property type="evidence" value="ECO:0007669"/>
    <property type="project" value="UniProtKB-SubCell"/>
</dbReference>
<dbReference type="EMBL" id="JBFDAA010000003">
    <property type="protein sequence ID" value="KAL1138950.1"/>
    <property type="molecule type" value="Genomic_DNA"/>
</dbReference>
<evidence type="ECO:0000256" key="7">
    <source>
        <dbReference type="ARBA" id="ARBA00022989"/>
    </source>
</evidence>
<evidence type="ECO:0000256" key="6">
    <source>
        <dbReference type="ARBA" id="ARBA00022824"/>
    </source>
</evidence>
<dbReference type="Proteomes" id="UP001558652">
    <property type="component" value="Unassembled WGS sequence"/>
</dbReference>
<protein>
    <recommendedName>
        <fullName evidence="13">GPI transamidase component PIG-S</fullName>
    </recommendedName>
</protein>
<dbReference type="Pfam" id="PF10510">
    <property type="entry name" value="PIG-S"/>
    <property type="match status" value="1"/>
</dbReference>
<evidence type="ECO:0000256" key="10">
    <source>
        <dbReference type="SAM" id="Phobius"/>
    </source>
</evidence>
<comment type="caution">
    <text evidence="11">The sequence shown here is derived from an EMBL/GenBank/DDBJ whole genome shotgun (WGS) entry which is preliminary data.</text>
</comment>
<keyword evidence="4" id="KW-0337">GPI-anchor biosynthesis</keyword>
<evidence type="ECO:0008006" key="13">
    <source>
        <dbReference type="Google" id="ProtNLM"/>
    </source>
</evidence>
<name>A0ABD0YSI2_9HEMI</name>
<dbReference type="PANTHER" id="PTHR21072:SF13">
    <property type="entry name" value="GPI TRANSAMIDASE COMPONENT PIG-S"/>
    <property type="match status" value="1"/>
</dbReference>
<keyword evidence="8 10" id="KW-0472">Membrane</keyword>
<keyword evidence="7 10" id="KW-1133">Transmembrane helix</keyword>
<evidence type="ECO:0000256" key="8">
    <source>
        <dbReference type="ARBA" id="ARBA00023136"/>
    </source>
</evidence>
<keyword evidence="12" id="KW-1185">Reference proteome</keyword>
<evidence type="ECO:0000256" key="3">
    <source>
        <dbReference type="ARBA" id="ARBA00005316"/>
    </source>
</evidence>
<reference evidence="11 12" key="1">
    <citation type="submission" date="2024-07" db="EMBL/GenBank/DDBJ databases">
        <title>Chromosome-level genome assembly of the water stick insect Ranatra chinensis (Heteroptera: Nepidae).</title>
        <authorList>
            <person name="Liu X."/>
        </authorList>
    </citation>
    <scope>NUCLEOTIDE SEQUENCE [LARGE SCALE GENOMIC DNA]</scope>
    <source>
        <strain evidence="11">Cailab_2021Rc</strain>
        <tissue evidence="11">Muscle</tissue>
    </source>
</reference>
<feature type="transmembrane region" description="Helical" evidence="10">
    <location>
        <begin position="136"/>
        <end position="154"/>
    </location>
</feature>
<keyword evidence="5 10" id="KW-0812">Transmembrane</keyword>
<dbReference type="PANTHER" id="PTHR21072">
    <property type="entry name" value="GPI TRANSAMIDASE COMPONENT PIG-S"/>
    <property type="match status" value="1"/>
</dbReference>
<comment type="pathway">
    <text evidence="2">Glycolipid biosynthesis; glycosylphosphatidylinositol-anchor biosynthesis.</text>
</comment>
<organism evidence="11 12">
    <name type="scientific">Ranatra chinensis</name>
    <dbReference type="NCBI Taxonomy" id="642074"/>
    <lineage>
        <taxon>Eukaryota</taxon>
        <taxon>Metazoa</taxon>
        <taxon>Ecdysozoa</taxon>
        <taxon>Arthropoda</taxon>
        <taxon>Hexapoda</taxon>
        <taxon>Insecta</taxon>
        <taxon>Pterygota</taxon>
        <taxon>Neoptera</taxon>
        <taxon>Paraneoptera</taxon>
        <taxon>Hemiptera</taxon>
        <taxon>Heteroptera</taxon>
        <taxon>Panheteroptera</taxon>
        <taxon>Nepomorpha</taxon>
        <taxon>Nepidae</taxon>
        <taxon>Ranatrinae</taxon>
        <taxon>Ranatra</taxon>
    </lineage>
</organism>
<evidence type="ECO:0000256" key="4">
    <source>
        <dbReference type="ARBA" id="ARBA00022502"/>
    </source>
</evidence>
<evidence type="ECO:0000256" key="1">
    <source>
        <dbReference type="ARBA" id="ARBA00004477"/>
    </source>
</evidence>
<evidence type="ECO:0000256" key="2">
    <source>
        <dbReference type="ARBA" id="ARBA00004687"/>
    </source>
</evidence>
<evidence type="ECO:0000313" key="12">
    <source>
        <dbReference type="Proteomes" id="UP001558652"/>
    </source>
</evidence>
<comment type="similarity">
    <text evidence="3">Belongs to the PIGS family.</text>
</comment>
<dbReference type="GO" id="GO:0006506">
    <property type="term" value="P:GPI anchor biosynthetic process"/>
    <property type="evidence" value="ECO:0007669"/>
    <property type="project" value="UniProtKB-KW"/>
</dbReference>
<proteinExistence type="inferred from homology"/>
<comment type="subcellular location">
    <subcellularLocation>
        <location evidence="1">Endoplasmic reticulum membrane</location>
        <topology evidence="1">Multi-pass membrane protein</topology>
    </subcellularLocation>
</comment>
<keyword evidence="6" id="KW-0256">Endoplasmic reticulum</keyword>
<evidence type="ECO:0000256" key="9">
    <source>
        <dbReference type="ARBA" id="ARBA00023180"/>
    </source>
</evidence>
<dbReference type="AlphaFoldDB" id="A0ABD0YSI2"/>
<keyword evidence="9" id="KW-0325">Glycoprotein</keyword>
<accession>A0ABD0YSI2</accession>